<dbReference type="AlphaFoldDB" id="A0A3D8QMP2"/>
<dbReference type="EMBL" id="PVWQ01000015">
    <property type="protein sequence ID" value="RDW63047.1"/>
    <property type="molecule type" value="Genomic_DNA"/>
</dbReference>
<sequence length="140" mass="14794">MGDSPSATLLWNMTGLYRKWTASCGGVGTLRPQIRATRRRAKGTEALTLGTKERARRAPGPRNDYLGVGDHVMQREICLDGLAEDGYLAPGSEVITLPGAGHWVPLESECLGVLAGVLRGLMGGAVAMLTREMGEMGGLG</sequence>
<reference evidence="1 2" key="1">
    <citation type="journal article" date="2018" name="IMA Fungus">
        <title>IMA Genome-F 9: Draft genome sequence of Annulohypoxylon stygium, Aspergillus mulundensis, Berkeleyomyces basicola (syn. Thielaviopsis basicola), Ceratocystis smalleyi, two Cercospora beticola strains, Coleophoma cylindrospora, Fusarium fracticaudum, Phialophora cf. hyalina, and Morchella septimelata.</title>
        <authorList>
            <person name="Wingfield B.D."/>
            <person name="Bills G.F."/>
            <person name="Dong Y."/>
            <person name="Huang W."/>
            <person name="Nel W.J."/>
            <person name="Swalarsk-Parry B.S."/>
            <person name="Vaghefi N."/>
            <person name="Wilken P.M."/>
            <person name="An Z."/>
            <person name="de Beer Z.W."/>
            <person name="De Vos L."/>
            <person name="Chen L."/>
            <person name="Duong T.A."/>
            <person name="Gao Y."/>
            <person name="Hammerbacher A."/>
            <person name="Kikkert J.R."/>
            <person name="Li Y."/>
            <person name="Li H."/>
            <person name="Li K."/>
            <person name="Li Q."/>
            <person name="Liu X."/>
            <person name="Ma X."/>
            <person name="Naidoo K."/>
            <person name="Pethybridge S.J."/>
            <person name="Sun J."/>
            <person name="Steenkamp E.T."/>
            <person name="van der Nest M.A."/>
            <person name="van Wyk S."/>
            <person name="Wingfield M.J."/>
            <person name="Xiong C."/>
            <person name="Yue Q."/>
            <person name="Zhang X."/>
        </authorList>
    </citation>
    <scope>NUCLEOTIDE SEQUENCE [LARGE SCALE GENOMIC DNA]</scope>
    <source>
        <strain evidence="1 2">DSM 5745</strain>
    </source>
</reference>
<accession>A0A3D8QMP2</accession>
<evidence type="ECO:0000313" key="2">
    <source>
        <dbReference type="Proteomes" id="UP000256690"/>
    </source>
</evidence>
<keyword evidence="2" id="KW-1185">Reference proteome</keyword>
<proteinExistence type="predicted"/>
<dbReference type="GeneID" id="38120528"/>
<gene>
    <name evidence="1" type="ORF">DSM5745_10158</name>
</gene>
<dbReference type="RefSeq" id="XP_026599236.1">
    <property type="nucleotide sequence ID" value="XM_026752174.1"/>
</dbReference>
<protein>
    <submittedName>
        <fullName evidence="1">Uncharacterized protein</fullName>
    </submittedName>
</protein>
<name>A0A3D8QMP2_9EURO</name>
<evidence type="ECO:0000313" key="1">
    <source>
        <dbReference type="EMBL" id="RDW63047.1"/>
    </source>
</evidence>
<dbReference type="OrthoDB" id="6431331at2759"/>
<comment type="caution">
    <text evidence="1">The sequence shown here is derived from an EMBL/GenBank/DDBJ whole genome shotgun (WGS) entry which is preliminary data.</text>
</comment>
<organism evidence="1 2">
    <name type="scientific">Aspergillus mulundensis</name>
    <dbReference type="NCBI Taxonomy" id="1810919"/>
    <lineage>
        <taxon>Eukaryota</taxon>
        <taxon>Fungi</taxon>
        <taxon>Dikarya</taxon>
        <taxon>Ascomycota</taxon>
        <taxon>Pezizomycotina</taxon>
        <taxon>Eurotiomycetes</taxon>
        <taxon>Eurotiomycetidae</taxon>
        <taxon>Eurotiales</taxon>
        <taxon>Aspergillaceae</taxon>
        <taxon>Aspergillus</taxon>
        <taxon>Aspergillus subgen. Nidulantes</taxon>
    </lineage>
</organism>
<dbReference type="Proteomes" id="UP000256690">
    <property type="component" value="Unassembled WGS sequence"/>
</dbReference>